<dbReference type="Gene3D" id="3.75.10.10">
    <property type="entry name" value="L-arginine/glycine Amidinotransferase, Chain A"/>
    <property type="match status" value="1"/>
</dbReference>
<dbReference type="Proteomes" id="UP000092932">
    <property type="component" value="Chromosome"/>
</dbReference>
<dbReference type="PANTHER" id="PTHR47271:SF2">
    <property type="entry name" value="ARGININE DEIMINASE"/>
    <property type="match status" value="1"/>
</dbReference>
<dbReference type="PANTHER" id="PTHR47271">
    <property type="entry name" value="ARGININE DEIMINASE"/>
    <property type="match status" value="1"/>
</dbReference>
<comment type="similarity">
    <text evidence="2">Belongs to the arginine deiminase family.</text>
</comment>
<dbReference type="Pfam" id="PF02274">
    <property type="entry name" value="ADI"/>
    <property type="match status" value="2"/>
</dbReference>
<proteinExistence type="inferred from homology"/>
<dbReference type="OrthoDB" id="9807502at2"/>
<dbReference type="EC" id="3.5.3.6" evidence="3"/>
<protein>
    <recommendedName>
        <fullName evidence="3">arginine deiminase</fullName>
        <ecNumber evidence="3">3.5.3.6</ecNumber>
    </recommendedName>
</protein>
<evidence type="ECO:0000256" key="3">
    <source>
        <dbReference type="ARBA" id="ARBA00012171"/>
    </source>
</evidence>
<comment type="pathway">
    <text evidence="1">Amino-acid degradation; L-arginine degradation via ADI pathway; carbamoyl phosphate from L-arginine: step 1/2.</text>
</comment>
<reference evidence="6 7" key="1">
    <citation type="submission" date="2016-07" db="EMBL/GenBank/DDBJ databases">
        <title>Complete genome sequence of Altererythrobacter dongtanensis KCTC 22672, a type strain with esterase isolated from tidal flat.</title>
        <authorList>
            <person name="Cheng H."/>
            <person name="Wu Y.-H."/>
            <person name="Zhou P."/>
            <person name="Huo Y.-Y."/>
            <person name="Wang C.-S."/>
            <person name="Xu X.-W."/>
        </authorList>
    </citation>
    <scope>NUCLEOTIDE SEQUENCE [LARGE SCALE GENOMIC DNA]</scope>
    <source>
        <strain evidence="6 7">KCTC 22672</strain>
    </source>
</reference>
<dbReference type="SUPFAM" id="SSF55909">
    <property type="entry name" value="Pentein"/>
    <property type="match status" value="1"/>
</dbReference>
<dbReference type="InterPro" id="IPR003876">
    <property type="entry name" value="Arg_deiminase"/>
</dbReference>
<comment type="catalytic activity">
    <reaction evidence="5">
        <text>L-arginine + H2O = L-citrulline + NH4(+)</text>
        <dbReference type="Rhea" id="RHEA:19597"/>
        <dbReference type="ChEBI" id="CHEBI:15377"/>
        <dbReference type="ChEBI" id="CHEBI:28938"/>
        <dbReference type="ChEBI" id="CHEBI:32682"/>
        <dbReference type="ChEBI" id="CHEBI:57743"/>
        <dbReference type="EC" id="3.5.3.6"/>
    </reaction>
</comment>
<dbReference type="GO" id="GO:0016990">
    <property type="term" value="F:arginine deiminase activity"/>
    <property type="evidence" value="ECO:0007669"/>
    <property type="project" value="UniProtKB-EC"/>
</dbReference>
<accession>A0A1B2AGC4</accession>
<dbReference type="PRINTS" id="PR01466">
    <property type="entry name" value="ARGDEIMINASE"/>
</dbReference>
<dbReference type="KEGG" id="ado:A6F68_02698"/>
<evidence type="ECO:0000256" key="4">
    <source>
        <dbReference type="ARBA" id="ARBA00022801"/>
    </source>
</evidence>
<keyword evidence="7" id="KW-1185">Reference proteome</keyword>
<sequence length="462" mass="50231">MIDRREFGAGGLAALAAGLIPSGAQAQAGGTPPLTSDIGRLARVLVHSFVEGDHPVDIIGDALLPDAEADYGSVARQHAALNDLLRASGAEVVELRDALAAAMDATRSSGVLAAWVDEAFPRLGARASEVTAEQVLGRDPDQRFRLGPDGAYRHAQNDSSSTIWTRDSAFMTPKGLVICNSASQRRRRENMLLRFVYAHSPMLKDVPIAMDAVEEGMIIEGGDAMVVEKNLLFLGTGNRTDPRIAPVLAQRLDMDVLAVQTVEKEFLQMSWPGGSMPARELRILLLHLDTFFTLMAPRHGLTVPYLLESEFAESSPMVRFIKGARADTRLEADEAEAGLDMLKGFGSLKLFRRGTGAEEKVEGKLVDHLRRLKWKLTWVGGARPADRQEAFAHFMAVAYPELRRQAANVVQATPGRVIAYAGNPATKAAIEAEGFAVDTFPGRDLWAWHGGPHCLTQPLRRS</sequence>
<evidence type="ECO:0000256" key="2">
    <source>
        <dbReference type="ARBA" id="ARBA00010206"/>
    </source>
</evidence>
<evidence type="ECO:0000256" key="1">
    <source>
        <dbReference type="ARBA" id="ARBA00005213"/>
    </source>
</evidence>
<dbReference type="GO" id="GO:0019546">
    <property type="term" value="P:L-arginine deiminase pathway"/>
    <property type="evidence" value="ECO:0007669"/>
    <property type="project" value="TreeGrafter"/>
</dbReference>
<dbReference type="RefSeq" id="WP_067681108.1">
    <property type="nucleotide sequence ID" value="NZ_CP016591.1"/>
</dbReference>
<evidence type="ECO:0000313" key="7">
    <source>
        <dbReference type="Proteomes" id="UP000092932"/>
    </source>
</evidence>
<gene>
    <name evidence="6" type="primary">arcA</name>
    <name evidence="6" type="ORF">A6F68_02698</name>
</gene>
<evidence type="ECO:0000313" key="6">
    <source>
        <dbReference type="EMBL" id="ANY21190.1"/>
    </source>
</evidence>
<name>A0A1B2AGC4_9SPHN</name>
<dbReference type="AlphaFoldDB" id="A0A1B2AGC4"/>
<evidence type="ECO:0000256" key="5">
    <source>
        <dbReference type="ARBA" id="ARBA00049429"/>
    </source>
</evidence>
<dbReference type="STRING" id="692370.A6F68_02698"/>
<dbReference type="EMBL" id="CP016591">
    <property type="protein sequence ID" value="ANY21190.1"/>
    <property type="molecule type" value="Genomic_DNA"/>
</dbReference>
<organism evidence="6 7">
    <name type="scientific">Tsuneonella dongtanensis</name>
    <dbReference type="NCBI Taxonomy" id="692370"/>
    <lineage>
        <taxon>Bacteria</taxon>
        <taxon>Pseudomonadati</taxon>
        <taxon>Pseudomonadota</taxon>
        <taxon>Alphaproteobacteria</taxon>
        <taxon>Sphingomonadales</taxon>
        <taxon>Erythrobacteraceae</taxon>
        <taxon>Tsuneonella</taxon>
    </lineage>
</organism>
<keyword evidence="4 6" id="KW-0378">Hydrolase</keyword>